<dbReference type="PANTHER" id="PTHR37911:SF1">
    <property type="entry name" value="OS04G0497900 PROTEIN"/>
    <property type="match status" value="1"/>
</dbReference>
<dbReference type="HOGENOM" id="CLU_470444_0_0_1"/>
<evidence type="ECO:0000313" key="3">
    <source>
        <dbReference type="Proteomes" id="UP000001514"/>
    </source>
</evidence>
<gene>
    <name evidence="2" type="ORF">SELMODRAFT_408799</name>
</gene>
<feature type="compositionally biased region" description="Acidic residues" evidence="1">
    <location>
        <begin position="431"/>
        <end position="445"/>
    </location>
</feature>
<feature type="region of interest" description="Disordered" evidence="1">
    <location>
        <begin position="338"/>
        <end position="416"/>
    </location>
</feature>
<dbReference type="PANTHER" id="PTHR37911">
    <property type="entry name" value="OSJNBA0067K08.20 PROTEIN"/>
    <property type="match status" value="1"/>
</dbReference>
<feature type="region of interest" description="Disordered" evidence="1">
    <location>
        <begin position="431"/>
        <end position="478"/>
    </location>
</feature>
<sequence length="573" mass="66556">MSSCILLQSGSPFLGQELRSSHSANPAPSIPPITRVSSISLTSITQRATPRDVSVSAGKKKRVSPGGRFDGPRKPKDLGPSPEVIDKVLAEADIVYNDDYYKYGAYGPYRHRGMIFGEPKFGSVHDKDMVFLYSSVRDDEEMEEMHKFQQCRIFDKKLDMMDSAKMHFFYVFVRGASKPRRWQPPWKTWTLAAHVVVESGDAKLDKWDVGERVDLRARHGVTRCVSWCRPDLIWVKRPEYQMRYEPQEDYMRGLFELLNPETELDGIEGEDVEERRKKSFYYRLCERLGVEVSASEAEIVAAWVGLDEERRSLVLEHMMNGQPVQFLHPFTKEWRRKEAEAEATGRQVEFASDESVWDDEDEEEEGKDEDGEQDHGSEDGDENDEDEEGGDDEEEEDGRDDEDDDIASEEAGDQELDLGEALAQLRKYDEEQLESFESQEEEEEPGGDHRILEEGSGIAAKQGNEEEVGMRKKRKRRMKESYFGGKPHPLRKRNLTSWQRDFYREVTPSYAALRRYPRELYFHHFDQLDDDRDESKNWNFEPGTGLKAAVRPFTYQDMLEEIVYIRRQFTCYN</sequence>
<feature type="region of interest" description="Disordered" evidence="1">
    <location>
        <begin position="41"/>
        <end position="82"/>
    </location>
</feature>
<keyword evidence="3" id="KW-1185">Reference proteome</keyword>
<dbReference type="Proteomes" id="UP000001514">
    <property type="component" value="Unassembled WGS sequence"/>
</dbReference>
<dbReference type="EMBL" id="GL377574">
    <property type="protein sequence ID" value="EFJ31246.1"/>
    <property type="molecule type" value="Genomic_DNA"/>
</dbReference>
<dbReference type="Gramene" id="EFJ31246">
    <property type="protein sequence ID" value="EFJ31246"/>
    <property type="gene ID" value="SELMODRAFT_408799"/>
</dbReference>
<protein>
    <submittedName>
        <fullName evidence="2">Uncharacterized protein</fullName>
    </submittedName>
</protein>
<feature type="compositionally biased region" description="Acidic residues" evidence="1">
    <location>
        <begin position="379"/>
        <end position="416"/>
    </location>
</feature>
<dbReference type="AlphaFoldDB" id="D8RA04"/>
<dbReference type="eggNOG" id="ENOG502R2YR">
    <property type="taxonomic scope" value="Eukaryota"/>
</dbReference>
<evidence type="ECO:0000256" key="1">
    <source>
        <dbReference type="SAM" id="MobiDB-lite"/>
    </source>
</evidence>
<reference evidence="2 3" key="1">
    <citation type="journal article" date="2011" name="Science">
        <title>The Selaginella genome identifies genetic changes associated with the evolution of vascular plants.</title>
        <authorList>
            <person name="Banks J.A."/>
            <person name="Nishiyama T."/>
            <person name="Hasebe M."/>
            <person name="Bowman J.L."/>
            <person name="Gribskov M."/>
            <person name="dePamphilis C."/>
            <person name="Albert V.A."/>
            <person name="Aono N."/>
            <person name="Aoyama T."/>
            <person name="Ambrose B.A."/>
            <person name="Ashton N.W."/>
            <person name="Axtell M.J."/>
            <person name="Barker E."/>
            <person name="Barker M.S."/>
            <person name="Bennetzen J.L."/>
            <person name="Bonawitz N.D."/>
            <person name="Chapple C."/>
            <person name="Cheng C."/>
            <person name="Correa L.G."/>
            <person name="Dacre M."/>
            <person name="DeBarry J."/>
            <person name="Dreyer I."/>
            <person name="Elias M."/>
            <person name="Engstrom E.M."/>
            <person name="Estelle M."/>
            <person name="Feng L."/>
            <person name="Finet C."/>
            <person name="Floyd S.K."/>
            <person name="Frommer W.B."/>
            <person name="Fujita T."/>
            <person name="Gramzow L."/>
            <person name="Gutensohn M."/>
            <person name="Harholt J."/>
            <person name="Hattori M."/>
            <person name="Heyl A."/>
            <person name="Hirai T."/>
            <person name="Hiwatashi Y."/>
            <person name="Ishikawa M."/>
            <person name="Iwata M."/>
            <person name="Karol K.G."/>
            <person name="Koehler B."/>
            <person name="Kolukisaoglu U."/>
            <person name="Kubo M."/>
            <person name="Kurata T."/>
            <person name="Lalonde S."/>
            <person name="Li K."/>
            <person name="Li Y."/>
            <person name="Litt A."/>
            <person name="Lyons E."/>
            <person name="Manning G."/>
            <person name="Maruyama T."/>
            <person name="Michael T.P."/>
            <person name="Mikami K."/>
            <person name="Miyazaki S."/>
            <person name="Morinaga S."/>
            <person name="Murata T."/>
            <person name="Mueller-Roeber B."/>
            <person name="Nelson D.R."/>
            <person name="Obara M."/>
            <person name="Oguri Y."/>
            <person name="Olmstead R.G."/>
            <person name="Onodera N."/>
            <person name="Petersen B.L."/>
            <person name="Pils B."/>
            <person name="Prigge M."/>
            <person name="Rensing S.A."/>
            <person name="Riano-Pachon D.M."/>
            <person name="Roberts A.W."/>
            <person name="Sato Y."/>
            <person name="Scheller H.V."/>
            <person name="Schulz B."/>
            <person name="Schulz C."/>
            <person name="Shakirov E.V."/>
            <person name="Shibagaki N."/>
            <person name="Shinohara N."/>
            <person name="Shippen D.E."/>
            <person name="Soerensen I."/>
            <person name="Sotooka R."/>
            <person name="Sugimoto N."/>
            <person name="Sugita M."/>
            <person name="Sumikawa N."/>
            <person name="Tanurdzic M."/>
            <person name="Theissen G."/>
            <person name="Ulvskov P."/>
            <person name="Wakazuki S."/>
            <person name="Weng J.K."/>
            <person name="Willats W.W."/>
            <person name="Wipf D."/>
            <person name="Wolf P.G."/>
            <person name="Yang L."/>
            <person name="Zimmer A.D."/>
            <person name="Zhu Q."/>
            <person name="Mitros T."/>
            <person name="Hellsten U."/>
            <person name="Loque D."/>
            <person name="Otillar R."/>
            <person name="Salamov A."/>
            <person name="Schmutz J."/>
            <person name="Shapiro H."/>
            <person name="Lindquist E."/>
            <person name="Lucas S."/>
            <person name="Rokhsar D."/>
            <person name="Grigoriev I.V."/>
        </authorList>
    </citation>
    <scope>NUCLEOTIDE SEQUENCE [LARGE SCALE GENOMIC DNA]</scope>
</reference>
<proteinExistence type="predicted"/>
<dbReference type="OMA" id="GEVNDHE"/>
<accession>D8RA04</accession>
<dbReference type="KEGG" id="smo:SELMODRAFT_408799"/>
<dbReference type="OrthoDB" id="1923815at2759"/>
<evidence type="ECO:0000313" key="2">
    <source>
        <dbReference type="EMBL" id="EFJ31246.1"/>
    </source>
</evidence>
<feature type="compositionally biased region" description="Acidic residues" evidence="1">
    <location>
        <begin position="351"/>
        <end position="372"/>
    </location>
</feature>
<name>D8RA04_SELML</name>
<organism evidence="3">
    <name type="scientific">Selaginella moellendorffii</name>
    <name type="common">Spikemoss</name>
    <dbReference type="NCBI Taxonomy" id="88036"/>
    <lineage>
        <taxon>Eukaryota</taxon>
        <taxon>Viridiplantae</taxon>
        <taxon>Streptophyta</taxon>
        <taxon>Embryophyta</taxon>
        <taxon>Tracheophyta</taxon>
        <taxon>Lycopodiopsida</taxon>
        <taxon>Selaginellales</taxon>
        <taxon>Selaginellaceae</taxon>
        <taxon>Selaginella</taxon>
    </lineage>
</organism>
<dbReference type="InParanoid" id="D8RA04"/>